<dbReference type="RefSeq" id="WP_194107747.1">
    <property type="nucleotide sequence ID" value="NZ_JADFFM010000002.1"/>
</dbReference>
<keyword evidence="3" id="KW-1185">Reference proteome</keyword>
<feature type="transmembrane region" description="Helical" evidence="1">
    <location>
        <begin position="165"/>
        <end position="186"/>
    </location>
</feature>
<feature type="transmembrane region" description="Helical" evidence="1">
    <location>
        <begin position="134"/>
        <end position="153"/>
    </location>
</feature>
<evidence type="ECO:0000313" key="3">
    <source>
        <dbReference type="Proteomes" id="UP000632774"/>
    </source>
</evidence>
<accession>A0ABR9XLT3</accession>
<feature type="transmembrane region" description="Helical" evidence="1">
    <location>
        <begin position="250"/>
        <end position="271"/>
    </location>
</feature>
<dbReference type="Proteomes" id="UP000632774">
    <property type="component" value="Unassembled WGS sequence"/>
</dbReference>
<keyword evidence="1" id="KW-1133">Transmembrane helix</keyword>
<protein>
    <submittedName>
        <fullName evidence="2">DUF393 domain-containing protein</fullName>
    </submittedName>
</protein>
<evidence type="ECO:0000313" key="2">
    <source>
        <dbReference type="EMBL" id="MBE9668339.1"/>
    </source>
</evidence>
<sequence length="272" mass="31048">MKTLAGYTILYDAECPMCNLYSKAFVATGMLDKQGRTPYQQMPEAACPLVDRQRAMNEIALVNTQTGEVKYGIHSLFKIIGNAFPVFGPLFKFRPFIWLMSKFYAFISYNRRVIIPAYAEETGLQPTFNLTYRLAYLLFTSLSVGFILTHYAGHLTGLVPLGRPYREYMICSGQVLFQGIVITLYRPAKRWDYLGNMMTISFGVALLLLPVIIMAKFMAIAPIVCLLWFLAVAGLMFLEHIRRTRLLGLGWLLTITWAVYRLALLFLILYLN</sequence>
<gene>
    <name evidence="2" type="ORF">IRJ18_18360</name>
</gene>
<organism evidence="2 3">
    <name type="scientific">Mucilaginibacter boryungensis</name>
    <dbReference type="NCBI Taxonomy" id="768480"/>
    <lineage>
        <taxon>Bacteria</taxon>
        <taxon>Pseudomonadati</taxon>
        <taxon>Bacteroidota</taxon>
        <taxon>Sphingobacteriia</taxon>
        <taxon>Sphingobacteriales</taxon>
        <taxon>Sphingobacteriaceae</taxon>
        <taxon>Mucilaginibacter</taxon>
    </lineage>
</organism>
<feature type="transmembrane region" description="Helical" evidence="1">
    <location>
        <begin position="193"/>
        <end position="213"/>
    </location>
</feature>
<comment type="caution">
    <text evidence="2">The sequence shown here is derived from an EMBL/GenBank/DDBJ whole genome shotgun (WGS) entry which is preliminary data.</text>
</comment>
<keyword evidence="1" id="KW-0472">Membrane</keyword>
<reference evidence="2 3" key="1">
    <citation type="submission" date="2020-10" db="EMBL/GenBank/DDBJ databases">
        <title>Mucilaginibacter mali sp. nov., isolated from rhizosphere soil of apple orchard.</title>
        <authorList>
            <person name="Lee J.-S."/>
            <person name="Kim H.S."/>
            <person name="Kim J.-S."/>
        </authorList>
    </citation>
    <scope>NUCLEOTIDE SEQUENCE [LARGE SCALE GENOMIC DNA]</scope>
    <source>
        <strain evidence="2 3">KCTC 23157</strain>
    </source>
</reference>
<name>A0ABR9XLT3_9SPHI</name>
<feature type="transmembrane region" description="Helical" evidence="1">
    <location>
        <begin position="219"/>
        <end position="238"/>
    </location>
</feature>
<proteinExistence type="predicted"/>
<dbReference type="EMBL" id="JADFFM010000002">
    <property type="protein sequence ID" value="MBE9668339.1"/>
    <property type="molecule type" value="Genomic_DNA"/>
</dbReference>
<keyword evidence="1" id="KW-0812">Transmembrane</keyword>
<evidence type="ECO:0000256" key="1">
    <source>
        <dbReference type="SAM" id="Phobius"/>
    </source>
</evidence>